<proteinExistence type="inferred from homology"/>
<gene>
    <name evidence="5" type="ORF">SSCH_1510005</name>
</gene>
<dbReference type="GO" id="GO:0004519">
    <property type="term" value="F:endonuclease activity"/>
    <property type="evidence" value="ECO:0007669"/>
    <property type="project" value="UniProtKB-KW"/>
</dbReference>
<evidence type="ECO:0000256" key="2">
    <source>
        <dbReference type="ARBA" id="ARBA00022747"/>
    </source>
</evidence>
<dbReference type="Gene3D" id="3.90.220.20">
    <property type="entry name" value="DNA methylase specificity domains"/>
    <property type="match status" value="1"/>
</dbReference>
<dbReference type="EMBL" id="CDRZ01000059">
    <property type="protein sequence ID" value="CEO88156.1"/>
    <property type="molecule type" value="Genomic_DNA"/>
</dbReference>
<dbReference type="InterPro" id="IPR000055">
    <property type="entry name" value="Restrct_endonuc_typeI_TRD"/>
</dbReference>
<dbReference type="GO" id="GO:0003677">
    <property type="term" value="F:DNA binding"/>
    <property type="evidence" value="ECO:0007669"/>
    <property type="project" value="UniProtKB-KW"/>
</dbReference>
<comment type="similarity">
    <text evidence="1">Belongs to the type-I restriction system S methylase family.</text>
</comment>
<dbReference type="SUPFAM" id="SSF116734">
    <property type="entry name" value="DNA methylase specificity domain"/>
    <property type="match status" value="1"/>
</dbReference>
<dbReference type="Pfam" id="PF01420">
    <property type="entry name" value="Methylase_S"/>
    <property type="match status" value="1"/>
</dbReference>
<evidence type="ECO:0000256" key="1">
    <source>
        <dbReference type="ARBA" id="ARBA00010923"/>
    </source>
</evidence>
<protein>
    <submittedName>
        <fullName evidence="5">Restriction endonuclease S subunit</fullName>
    </submittedName>
</protein>
<evidence type="ECO:0000259" key="4">
    <source>
        <dbReference type="Pfam" id="PF01420"/>
    </source>
</evidence>
<feature type="domain" description="Type I restriction modification DNA specificity" evidence="4">
    <location>
        <begin position="4"/>
        <end position="44"/>
    </location>
</feature>
<sequence length="50" mass="5735">MPRGDKSAIMKYRLPLPPLPVQREIVRILDNFTELTAKLTAELTARKKTI</sequence>
<accession>A0A0B7MJL9</accession>
<dbReference type="GO" id="GO:0009307">
    <property type="term" value="P:DNA restriction-modification system"/>
    <property type="evidence" value="ECO:0007669"/>
    <property type="project" value="UniProtKB-KW"/>
</dbReference>
<reference evidence="6" key="1">
    <citation type="submission" date="2015-01" db="EMBL/GenBank/DDBJ databases">
        <authorList>
            <person name="Manzoor Shahid"/>
            <person name="Zubair Saima"/>
        </authorList>
    </citation>
    <scope>NUCLEOTIDE SEQUENCE [LARGE SCALE GENOMIC DNA]</scope>
    <source>
        <strain evidence="6">Sp3</strain>
    </source>
</reference>
<evidence type="ECO:0000256" key="3">
    <source>
        <dbReference type="ARBA" id="ARBA00023125"/>
    </source>
</evidence>
<keyword evidence="5" id="KW-0378">Hydrolase</keyword>
<name>A0A0B7MJL9_9FIRM</name>
<evidence type="ECO:0000313" key="6">
    <source>
        <dbReference type="Proteomes" id="UP000046155"/>
    </source>
</evidence>
<organism evidence="5 6">
    <name type="scientific">Syntrophaceticus schinkii</name>
    <dbReference type="NCBI Taxonomy" id="499207"/>
    <lineage>
        <taxon>Bacteria</taxon>
        <taxon>Bacillati</taxon>
        <taxon>Bacillota</taxon>
        <taxon>Clostridia</taxon>
        <taxon>Thermoanaerobacterales</taxon>
        <taxon>Thermoanaerobacterales Family III. Incertae Sedis</taxon>
        <taxon>Syntrophaceticus</taxon>
    </lineage>
</organism>
<keyword evidence="2" id="KW-0680">Restriction system</keyword>
<keyword evidence="5" id="KW-0540">Nuclease</keyword>
<dbReference type="AlphaFoldDB" id="A0A0B7MJL9"/>
<keyword evidence="3" id="KW-0238">DNA-binding</keyword>
<keyword evidence="5" id="KW-0255">Endonuclease</keyword>
<dbReference type="Proteomes" id="UP000046155">
    <property type="component" value="Unassembled WGS sequence"/>
</dbReference>
<keyword evidence="6" id="KW-1185">Reference proteome</keyword>
<dbReference type="InterPro" id="IPR044946">
    <property type="entry name" value="Restrct_endonuc_typeI_TRD_sf"/>
</dbReference>
<evidence type="ECO:0000313" key="5">
    <source>
        <dbReference type="EMBL" id="CEO88156.1"/>
    </source>
</evidence>